<dbReference type="Gene3D" id="3.30.70.270">
    <property type="match status" value="1"/>
</dbReference>
<proteinExistence type="predicted"/>
<dbReference type="InterPro" id="IPR000014">
    <property type="entry name" value="PAS"/>
</dbReference>
<dbReference type="PROSITE" id="PS50887">
    <property type="entry name" value="GGDEF"/>
    <property type="match status" value="1"/>
</dbReference>
<protein>
    <submittedName>
        <fullName evidence="3">PAS domain S-box-containing protein/diguanylate cyclase (GGDEF) domain-containing protein</fullName>
    </submittedName>
</protein>
<dbReference type="InterPro" id="IPR000160">
    <property type="entry name" value="GGDEF_dom"/>
</dbReference>
<dbReference type="SMART" id="SM00091">
    <property type="entry name" value="PAS"/>
    <property type="match status" value="1"/>
</dbReference>
<dbReference type="Pfam" id="PF08447">
    <property type="entry name" value="PAS_3"/>
    <property type="match status" value="1"/>
</dbReference>
<dbReference type="PROSITE" id="PS50112">
    <property type="entry name" value="PAS"/>
    <property type="match status" value="1"/>
</dbReference>
<dbReference type="OrthoDB" id="9804955at2"/>
<dbReference type="SMART" id="SM00267">
    <property type="entry name" value="GGDEF"/>
    <property type="match status" value="1"/>
</dbReference>
<dbReference type="SMART" id="SM00065">
    <property type="entry name" value="GAF"/>
    <property type="match status" value="1"/>
</dbReference>
<dbReference type="InterPro" id="IPR029787">
    <property type="entry name" value="Nucleotide_cyclase"/>
</dbReference>
<dbReference type="Pfam" id="PF13185">
    <property type="entry name" value="GAF_2"/>
    <property type="match status" value="1"/>
</dbReference>
<dbReference type="InterPro" id="IPR035965">
    <property type="entry name" value="PAS-like_dom_sf"/>
</dbReference>
<dbReference type="Gene3D" id="3.30.450.40">
    <property type="match status" value="1"/>
</dbReference>
<feature type="domain" description="GGDEF" evidence="2">
    <location>
        <begin position="353"/>
        <end position="482"/>
    </location>
</feature>
<dbReference type="CDD" id="cd01949">
    <property type="entry name" value="GGDEF"/>
    <property type="match status" value="1"/>
</dbReference>
<dbReference type="AlphaFoldDB" id="A0A1M6IQJ5"/>
<organism evidence="3 4">
    <name type="scientific">Parasporobacterium paucivorans DSM 15970</name>
    <dbReference type="NCBI Taxonomy" id="1122934"/>
    <lineage>
        <taxon>Bacteria</taxon>
        <taxon>Bacillati</taxon>
        <taxon>Bacillota</taxon>
        <taxon>Clostridia</taxon>
        <taxon>Lachnospirales</taxon>
        <taxon>Lachnospiraceae</taxon>
        <taxon>Parasporobacterium</taxon>
    </lineage>
</organism>
<dbReference type="Proteomes" id="UP000184342">
    <property type="component" value="Unassembled WGS sequence"/>
</dbReference>
<accession>A0A1M6IQJ5</accession>
<dbReference type="RefSeq" id="WP_073994112.1">
    <property type="nucleotide sequence ID" value="NZ_FQYT01000019.1"/>
</dbReference>
<name>A0A1M6IQJ5_9FIRM</name>
<dbReference type="GO" id="GO:0052621">
    <property type="term" value="F:diguanylate cyclase activity"/>
    <property type="evidence" value="ECO:0007669"/>
    <property type="project" value="TreeGrafter"/>
</dbReference>
<evidence type="ECO:0000259" key="2">
    <source>
        <dbReference type="PROSITE" id="PS50887"/>
    </source>
</evidence>
<dbReference type="InterPro" id="IPR029016">
    <property type="entry name" value="GAF-like_dom_sf"/>
</dbReference>
<dbReference type="InterPro" id="IPR043128">
    <property type="entry name" value="Rev_trsase/Diguanyl_cyclase"/>
</dbReference>
<dbReference type="SUPFAM" id="SSF55785">
    <property type="entry name" value="PYP-like sensor domain (PAS domain)"/>
    <property type="match status" value="1"/>
</dbReference>
<dbReference type="InterPro" id="IPR013655">
    <property type="entry name" value="PAS_fold_3"/>
</dbReference>
<dbReference type="Gene3D" id="3.30.450.20">
    <property type="entry name" value="PAS domain"/>
    <property type="match status" value="1"/>
</dbReference>
<dbReference type="NCBIfam" id="TIGR00254">
    <property type="entry name" value="GGDEF"/>
    <property type="match status" value="1"/>
</dbReference>
<dbReference type="STRING" id="1122934.SAMN02745691_01824"/>
<evidence type="ECO:0000313" key="4">
    <source>
        <dbReference type="Proteomes" id="UP000184342"/>
    </source>
</evidence>
<dbReference type="Pfam" id="PF00990">
    <property type="entry name" value="GGDEF"/>
    <property type="match status" value="1"/>
</dbReference>
<feature type="domain" description="PAS" evidence="1">
    <location>
        <begin position="189"/>
        <end position="253"/>
    </location>
</feature>
<evidence type="ECO:0000313" key="3">
    <source>
        <dbReference type="EMBL" id="SHJ36722.1"/>
    </source>
</evidence>
<dbReference type="PANTHER" id="PTHR45138:SF9">
    <property type="entry name" value="DIGUANYLATE CYCLASE DGCM-RELATED"/>
    <property type="match status" value="1"/>
</dbReference>
<gene>
    <name evidence="3" type="ORF">SAMN02745691_01824</name>
</gene>
<dbReference type="InterPro" id="IPR050469">
    <property type="entry name" value="Diguanylate_Cyclase"/>
</dbReference>
<keyword evidence="4" id="KW-1185">Reference proteome</keyword>
<dbReference type="PANTHER" id="PTHR45138">
    <property type="entry name" value="REGULATORY COMPONENTS OF SENSORY TRANSDUCTION SYSTEM"/>
    <property type="match status" value="1"/>
</dbReference>
<dbReference type="FunFam" id="3.30.70.270:FF:000001">
    <property type="entry name" value="Diguanylate cyclase domain protein"/>
    <property type="match status" value="1"/>
</dbReference>
<dbReference type="SUPFAM" id="SSF55781">
    <property type="entry name" value="GAF domain-like"/>
    <property type="match status" value="1"/>
</dbReference>
<dbReference type="CDD" id="cd00130">
    <property type="entry name" value="PAS"/>
    <property type="match status" value="1"/>
</dbReference>
<dbReference type="SUPFAM" id="SSF55073">
    <property type="entry name" value="Nucleotide cyclase"/>
    <property type="match status" value="1"/>
</dbReference>
<evidence type="ECO:0000259" key="1">
    <source>
        <dbReference type="PROSITE" id="PS50112"/>
    </source>
</evidence>
<dbReference type="EMBL" id="FQYT01000019">
    <property type="protein sequence ID" value="SHJ36722.1"/>
    <property type="molecule type" value="Genomic_DNA"/>
</dbReference>
<sequence length="482" mass="55547">MIEEYYSMNPCYEYLSTDTIAEWQSIIDLVTRLSNARVGLIMRVISDKIEVFVASNKEGNPYKINEKECLHGSGLYCERVIKTQSKLLVSNALKSDEWNHNPDLKHNLVAYLGFPIRNPDGSLFGTICLLDDKENQFSDDLIELMSKMRNMIEGHLRLERLRKQNAEQINIIHENNIQLDHANHELMKSEERYRLITENISDVIWVLNLNKKHFTYISPSIEQLRGYTVEEAMAEKMEEALTPSSVQFVMEKLSAHVPLFIKDPKMVQSLRGEVQQPCKNGEIIWVEVTLQLKYNTCQEIEIIGVSRNIEKRKKTEKEVLYLSTHDYLTGCYNRAFFEKRAEEELERSTRYHKPISFLMLDLDFFKKINDTYGHIAGDGVLKKFAETINAILRSSDIFARFGGEEFIVLIPETTIDGAVNVAEKICSAIENTVQPMNEKITVSIGVVERNADESLDDLYRRVDQQLYQAKASGRNRVVADKA</sequence>
<dbReference type="NCBIfam" id="TIGR00229">
    <property type="entry name" value="sensory_box"/>
    <property type="match status" value="1"/>
</dbReference>
<dbReference type="InterPro" id="IPR003018">
    <property type="entry name" value="GAF"/>
</dbReference>
<reference evidence="3 4" key="1">
    <citation type="submission" date="2016-11" db="EMBL/GenBank/DDBJ databases">
        <authorList>
            <person name="Jaros S."/>
            <person name="Januszkiewicz K."/>
            <person name="Wedrychowicz H."/>
        </authorList>
    </citation>
    <scope>NUCLEOTIDE SEQUENCE [LARGE SCALE GENOMIC DNA]</scope>
    <source>
        <strain evidence="3 4">DSM 15970</strain>
    </source>
</reference>